<name>A0AAD7IL63_9AGAR</name>
<dbReference type="EMBL" id="JARKIB010000082">
    <property type="protein sequence ID" value="KAJ7745748.1"/>
    <property type="molecule type" value="Genomic_DNA"/>
</dbReference>
<organism evidence="2 3">
    <name type="scientific">Mycena metata</name>
    <dbReference type="NCBI Taxonomy" id="1033252"/>
    <lineage>
        <taxon>Eukaryota</taxon>
        <taxon>Fungi</taxon>
        <taxon>Dikarya</taxon>
        <taxon>Basidiomycota</taxon>
        <taxon>Agaricomycotina</taxon>
        <taxon>Agaricomycetes</taxon>
        <taxon>Agaricomycetidae</taxon>
        <taxon>Agaricales</taxon>
        <taxon>Marasmiineae</taxon>
        <taxon>Mycenaceae</taxon>
        <taxon>Mycena</taxon>
    </lineage>
</organism>
<feature type="non-terminal residue" evidence="2">
    <location>
        <position position="1"/>
    </location>
</feature>
<proteinExistence type="predicted"/>
<reference evidence="2" key="1">
    <citation type="submission" date="2023-03" db="EMBL/GenBank/DDBJ databases">
        <title>Massive genome expansion in bonnet fungi (Mycena s.s.) driven by repeated elements and novel gene families across ecological guilds.</title>
        <authorList>
            <consortium name="Lawrence Berkeley National Laboratory"/>
            <person name="Harder C.B."/>
            <person name="Miyauchi S."/>
            <person name="Viragh M."/>
            <person name="Kuo A."/>
            <person name="Thoen E."/>
            <person name="Andreopoulos B."/>
            <person name="Lu D."/>
            <person name="Skrede I."/>
            <person name="Drula E."/>
            <person name="Henrissat B."/>
            <person name="Morin E."/>
            <person name="Kohler A."/>
            <person name="Barry K."/>
            <person name="LaButti K."/>
            <person name="Morin E."/>
            <person name="Salamov A."/>
            <person name="Lipzen A."/>
            <person name="Mereny Z."/>
            <person name="Hegedus B."/>
            <person name="Baldrian P."/>
            <person name="Stursova M."/>
            <person name="Weitz H."/>
            <person name="Taylor A."/>
            <person name="Grigoriev I.V."/>
            <person name="Nagy L.G."/>
            <person name="Martin F."/>
            <person name="Kauserud H."/>
        </authorList>
    </citation>
    <scope>NUCLEOTIDE SEQUENCE</scope>
    <source>
        <strain evidence="2">CBHHK182m</strain>
    </source>
</reference>
<evidence type="ECO:0000313" key="2">
    <source>
        <dbReference type="EMBL" id="KAJ7745748.1"/>
    </source>
</evidence>
<comment type="caution">
    <text evidence="2">The sequence shown here is derived from an EMBL/GenBank/DDBJ whole genome shotgun (WGS) entry which is preliminary data.</text>
</comment>
<sequence length="205" mass="22525">PPPTPPLHLPRAAPHLFPSNPQQKRKTSTTNAQAAAYNVMVQAHLSEVTAHNKTRTELSDVRNELIVERAAHAATRLERDTVRFEAATAKVKNELAVMKAVYNNESAAAKAARNSEAIAAKFATQLVLVHKDCAALRAENIQLNQMVLELKSERERAALLYHHHLLRKASKCEGVNLTSIAESADFETATLLHNISMIPSKDTVS</sequence>
<keyword evidence="3" id="KW-1185">Reference proteome</keyword>
<gene>
    <name evidence="2" type="ORF">B0H16DRAFT_1855956</name>
</gene>
<dbReference type="Proteomes" id="UP001215598">
    <property type="component" value="Unassembled WGS sequence"/>
</dbReference>
<protein>
    <submittedName>
        <fullName evidence="2">Uncharacterized protein</fullName>
    </submittedName>
</protein>
<evidence type="ECO:0000313" key="3">
    <source>
        <dbReference type="Proteomes" id="UP001215598"/>
    </source>
</evidence>
<evidence type="ECO:0000256" key="1">
    <source>
        <dbReference type="SAM" id="MobiDB-lite"/>
    </source>
</evidence>
<feature type="compositionally biased region" description="Low complexity" evidence="1">
    <location>
        <begin position="9"/>
        <end position="18"/>
    </location>
</feature>
<dbReference type="AlphaFoldDB" id="A0AAD7IL63"/>
<accession>A0AAD7IL63</accession>
<feature type="region of interest" description="Disordered" evidence="1">
    <location>
        <begin position="1"/>
        <end position="30"/>
    </location>
</feature>